<feature type="chain" id="PRO_5036736795" evidence="2">
    <location>
        <begin position="19"/>
        <end position="839"/>
    </location>
</feature>
<protein>
    <submittedName>
        <fullName evidence="4">LysM peptidoglycan-binding domain-containing protein</fullName>
    </submittedName>
</protein>
<keyword evidence="5" id="KW-1185">Reference proteome</keyword>
<dbReference type="Proteomes" id="UP000664795">
    <property type="component" value="Unassembled WGS sequence"/>
</dbReference>
<feature type="compositionally biased region" description="Pro residues" evidence="1">
    <location>
        <begin position="441"/>
        <end position="451"/>
    </location>
</feature>
<dbReference type="Gene3D" id="3.10.350.10">
    <property type="entry name" value="LysM domain"/>
    <property type="match status" value="3"/>
</dbReference>
<name>A0A939K1C9_9BACT</name>
<evidence type="ECO:0000313" key="4">
    <source>
        <dbReference type="EMBL" id="MBO0932140.1"/>
    </source>
</evidence>
<dbReference type="SUPFAM" id="SSF53955">
    <property type="entry name" value="Lysozyme-like"/>
    <property type="match status" value="1"/>
</dbReference>
<dbReference type="SMART" id="SM00257">
    <property type="entry name" value="LysM"/>
    <property type="match status" value="3"/>
</dbReference>
<dbReference type="Pfam" id="PF01464">
    <property type="entry name" value="SLT"/>
    <property type="match status" value="1"/>
</dbReference>
<dbReference type="Gene3D" id="1.10.530.10">
    <property type="match status" value="1"/>
</dbReference>
<dbReference type="CDD" id="cd00118">
    <property type="entry name" value="LysM"/>
    <property type="match status" value="2"/>
</dbReference>
<gene>
    <name evidence="4" type="ORF">J2I48_14100</name>
</gene>
<evidence type="ECO:0000259" key="3">
    <source>
        <dbReference type="PROSITE" id="PS51782"/>
    </source>
</evidence>
<feature type="compositionally biased region" description="Polar residues" evidence="1">
    <location>
        <begin position="542"/>
        <end position="556"/>
    </location>
</feature>
<evidence type="ECO:0000256" key="1">
    <source>
        <dbReference type="SAM" id="MobiDB-lite"/>
    </source>
</evidence>
<evidence type="ECO:0000313" key="5">
    <source>
        <dbReference type="Proteomes" id="UP000664795"/>
    </source>
</evidence>
<feature type="compositionally biased region" description="Polar residues" evidence="1">
    <location>
        <begin position="523"/>
        <end position="532"/>
    </location>
</feature>
<dbReference type="PANTHER" id="PTHR33734">
    <property type="entry name" value="LYSM DOMAIN-CONTAINING GPI-ANCHORED PROTEIN 2"/>
    <property type="match status" value="1"/>
</dbReference>
<dbReference type="CDD" id="cd16894">
    <property type="entry name" value="MltD-like"/>
    <property type="match status" value="1"/>
</dbReference>
<feature type="compositionally biased region" description="Basic and acidic residues" evidence="1">
    <location>
        <begin position="562"/>
        <end position="572"/>
    </location>
</feature>
<feature type="domain" description="LysM" evidence="3">
    <location>
        <begin position="794"/>
        <end position="837"/>
    </location>
</feature>
<feature type="compositionally biased region" description="Low complexity" evidence="1">
    <location>
        <begin position="614"/>
        <end position="630"/>
    </location>
</feature>
<sequence>MKRLLTLLFSLAGLLAAAQPAPTIDRPTVPDQVTFADLTVRFDDDARRLIQQDVNALVANRSYWYAKLDRALLYFPLMENALLTDEMPTDFKYLAMQESSLTPDAVSSSQAVGFWQFKRETATDYGLTVNDQVDERKHILASTHAAARYLRRSNGMYNNWVSALFSFYLGTGGISKIVSPDWANSHDITLSGSTDRYVLRFFAHKLAIEHAVKTYQPSLPFALVEYPGGGGKNVSDIATELAVPVADIRNYNRWLLTDQVPSDKAYILTVPIPNGQINDVRQRMVVATDTKLKNIPTDDIGFPVLKLVTMVTRSDNEPILYEINGLPGVQAQANDNSASLARKSKISLSSFLRFNDLGERDLLVPGEVYYLAKKRKKALVPFHTARPDESMRSISQRYGIRLKKLIRYNRMDRVQKLQVGRVLWLREKRPSKTPVEVINAPTPPVYDPSPATPSTRPVADQSSTGDARTAINNIPRNASERKRYQPKLVGSATPEPEMTPAKRNQPYTDPNPLPPMTRPVGTTPATDANTPPVNAPAARPTPSVTVPATDAGSPQRTIIVRAEGEPERERTTPARPAAGSREGGIRNQTYTDPNPMPPMTRPATPASYPQTPDPTASSSGRRTSGRPTRTVDLGEEQPPVPKKGQEAPIRNQPYTDPNPLPPMTRPATPADNAPSSRTANTSRTEAPRTEVSATRPTTSPAGSRSVSHTIEAGQTFYSLSRYYGIRVEDLLTANGLTLDDKLSVGQKLTMPNVPAGYPTGQPTSPKPVVSATQPVESETIEQPVVTPTKPAGPVYHTVAKGETLYRVSKQYDVTIEQLMEWNKLPDLGVKEGQKLRVSQ</sequence>
<reference evidence="4 5" key="1">
    <citation type="submission" date="2021-03" db="EMBL/GenBank/DDBJ databases">
        <title>Fibrella sp. HMF5036 genome sequencing and assembly.</title>
        <authorList>
            <person name="Kang H."/>
            <person name="Kim H."/>
            <person name="Bae S."/>
            <person name="Joh K."/>
        </authorList>
    </citation>
    <scope>NUCLEOTIDE SEQUENCE [LARGE SCALE GENOMIC DNA]</scope>
    <source>
        <strain evidence="4 5">HMF5036</strain>
    </source>
</reference>
<dbReference type="EMBL" id="JAFMYU010000010">
    <property type="protein sequence ID" value="MBO0932140.1"/>
    <property type="molecule type" value="Genomic_DNA"/>
</dbReference>
<evidence type="ECO:0000256" key="2">
    <source>
        <dbReference type="SAM" id="SignalP"/>
    </source>
</evidence>
<dbReference type="InterPro" id="IPR018392">
    <property type="entry name" value="LysM"/>
</dbReference>
<proteinExistence type="predicted"/>
<organism evidence="4 5">
    <name type="scientific">Fibrella aquatilis</name>
    <dbReference type="NCBI Taxonomy" id="2817059"/>
    <lineage>
        <taxon>Bacteria</taxon>
        <taxon>Pseudomonadati</taxon>
        <taxon>Bacteroidota</taxon>
        <taxon>Cytophagia</taxon>
        <taxon>Cytophagales</taxon>
        <taxon>Spirosomataceae</taxon>
        <taxon>Fibrella</taxon>
    </lineage>
</organism>
<dbReference type="InterPro" id="IPR023346">
    <property type="entry name" value="Lysozyme-like_dom_sf"/>
</dbReference>
<feature type="region of interest" description="Disordered" evidence="1">
    <location>
        <begin position="435"/>
        <end position="706"/>
    </location>
</feature>
<feature type="domain" description="LysM" evidence="3">
    <location>
        <begin position="706"/>
        <end position="750"/>
    </location>
</feature>
<feature type="domain" description="LysM" evidence="3">
    <location>
        <begin position="381"/>
        <end position="425"/>
    </location>
</feature>
<feature type="signal peptide" evidence="2">
    <location>
        <begin position="1"/>
        <end position="18"/>
    </location>
</feature>
<dbReference type="SUPFAM" id="SSF54106">
    <property type="entry name" value="LysM domain"/>
    <property type="match status" value="3"/>
</dbReference>
<dbReference type="PANTHER" id="PTHR33734:SF22">
    <property type="entry name" value="MEMBRANE-BOUND LYTIC MUREIN TRANSGLYCOSYLASE D"/>
    <property type="match status" value="1"/>
</dbReference>
<feature type="compositionally biased region" description="Polar residues" evidence="1">
    <location>
        <begin position="452"/>
        <end position="476"/>
    </location>
</feature>
<feature type="compositionally biased region" description="Polar residues" evidence="1">
    <location>
        <begin position="673"/>
        <end position="684"/>
    </location>
</feature>
<comment type="caution">
    <text evidence="4">The sequence shown here is derived from an EMBL/GenBank/DDBJ whole genome shotgun (WGS) entry which is preliminary data.</text>
</comment>
<accession>A0A939K1C9</accession>
<feature type="compositionally biased region" description="Polar residues" evidence="1">
    <location>
        <begin position="691"/>
        <end position="706"/>
    </location>
</feature>
<dbReference type="Pfam" id="PF01476">
    <property type="entry name" value="LysM"/>
    <property type="match status" value="3"/>
</dbReference>
<dbReference type="GO" id="GO:0008932">
    <property type="term" value="F:lytic endotransglycosylase activity"/>
    <property type="evidence" value="ECO:0007669"/>
    <property type="project" value="TreeGrafter"/>
</dbReference>
<dbReference type="InterPro" id="IPR008258">
    <property type="entry name" value="Transglycosylase_SLT_dom_1"/>
</dbReference>
<dbReference type="AlphaFoldDB" id="A0A939K1C9"/>
<keyword evidence="2" id="KW-0732">Signal</keyword>
<dbReference type="PRINTS" id="PR01217">
    <property type="entry name" value="PRICHEXTENSN"/>
</dbReference>
<dbReference type="RefSeq" id="WP_207336109.1">
    <property type="nucleotide sequence ID" value="NZ_JAFMYU010000010.1"/>
</dbReference>
<dbReference type="InterPro" id="IPR036779">
    <property type="entry name" value="LysM_dom_sf"/>
</dbReference>
<dbReference type="PROSITE" id="PS51782">
    <property type="entry name" value="LYSM"/>
    <property type="match status" value="3"/>
</dbReference>